<dbReference type="EMBL" id="QBMP01000163">
    <property type="protein sequence ID" value="PZO51675.1"/>
    <property type="molecule type" value="Genomic_DNA"/>
</dbReference>
<keyword evidence="1" id="KW-0812">Transmembrane</keyword>
<protein>
    <submittedName>
        <fullName evidence="2">Uncharacterized protein</fullName>
    </submittedName>
</protein>
<comment type="caution">
    <text evidence="2">The sequence shown here is derived from an EMBL/GenBank/DDBJ whole genome shotgun (WGS) entry which is preliminary data.</text>
</comment>
<dbReference type="AlphaFoldDB" id="A0A2W4Z006"/>
<evidence type="ECO:0000313" key="2">
    <source>
        <dbReference type="EMBL" id="PZO51675.1"/>
    </source>
</evidence>
<gene>
    <name evidence="2" type="ORF">DCF15_14595</name>
</gene>
<proteinExistence type="predicted"/>
<evidence type="ECO:0000256" key="1">
    <source>
        <dbReference type="SAM" id="Phobius"/>
    </source>
</evidence>
<feature type="transmembrane region" description="Helical" evidence="1">
    <location>
        <begin position="41"/>
        <end position="60"/>
    </location>
</feature>
<reference evidence="3" key="1">
    <citation type="submission" date="2018-04" db="EMBL/GenBank/DDBJ databases">
        <authorList>
            <person name="Cornet L."/>
        </authorList>
    </citation>
    <scope>NUCLEOTIDE SEQUENCE [LARGE SCALE GENOMIC DNA]</scope>
</reference>
<keyword evidence="1" id="KW-0472">Membrane</keyword>
<organism evidence="2 3">
    <name type="scientific">Phormidesmis priestleyi</name>
    <dbReference type="NCBI Taxonomy" id="268141"/>
    <lineage>
        <taxon>Bacteria</taxon>
        <taxon>Bacillati</taxon>
        <taxon>Cyanobacteriota</taxon>
        <taxon>Cyanophyceae</taxon>
        <taxon>Leptolyngbyales</taxon>
        <taxon>Leptolyngbyaceae</taxon>
        <taxon>Phormidesmis</taxon>
    </lineage>
</organism>
<reference evidence="2 3" key="2">
    <citation type="submission" date="2018-06" db="EMBL/GenBank/DDBJ databases">
        <title>Metagenomic assembly of (sub)arctic Cyanobacteria and their associated microbiome from non-axenic cultures.</title>
        <authorList>
            <person name="Baurain D."/>
        </authorList>
    </citation>
    <scope>NUCLEOTIDE SEQUENCE [LARGE SCALE GENOMIC DNA]</scope>
    <source>
        <strain evidence="2">ULC027bin1</strain>
    </source>
</reference>
<sequence length="67" mass="7396">MESFEFYTASFEMTATSMTPVIGQQFDQDLIGSTGKTLHHFYASGQLWALLIGVVLGYAFKSMSSYG</sequence>
<dbReference type="Proteomes" id="UP000249794">
    <property type="component" value="Unassembled WGS sequence"/>
</dbReference>
<name>A0A2W4Z006_9CYAN</name>
<accession>A0A2W4Z006</accession>
<keyword evidence="1" id="KW-1133">Transmembrane helix</keyword>
<evidence type="ECO:0000313" key="3">
    <source>
        <dbReference type="Proteomes" id="UP000249794"/>
    </source>
</evidence>